<dbReference type="SUPFAM" id="SSF160104">
    <property type="entry name" value="Acetoacetate decarboxylase-like"/>
    <property type="match status" value="1"/>
</dbReference>
<dbReference type="AlphaFoldDB" id="K9WXV5"/>
<organism evidence="1 2">
    <name type="scientific">Cylindrospermum stagnale PCC 7417</name>
    <dbReference type="NCBI Taxonomy" id="56107"/>
    <lineage>
        <taxon>Bacteria</taxon>
        <taxon>Bacillati</taxon>
        <taxon>Cyanobacteriota</taxon>
        <taxon>Cyanophyceae</taxon>
        <taxon>Nostocales</taxon>
        <taxon>Nostocaceae</taxon>
        <taxon>Cylindrospermum</taxon>
    </lineage>
</organism>
<keyword evidence="2" id="KW-1185">Reference proteome</keyword>
<gene>
    <name evidence="1" type="ORF">Cylst_2407</name>
</gene>
<dbReference type="InterPro" id="IPR006311">
    <property type="entry name" value="TAT_signal"/>
</dbReference>
<dbReference type="RefSeq" id="WP_015207880.1">
    <property type="nucleotide sequence ID" value="NC_019757.1"/>
</dbReference>
<accession>K9WXV5</accession>
<proteinExistence type="predicted"/>
<evidence type="ECO:0000313" key="1">
    <source>
        <dbReference type="EMBL" id="AFZ24626.1"/>
    </source>
</evidence>
<dbReference type="HOGENOM" id="CLU_1219074_0_0_3"/>
<evidence type="ECO:0000313" key="2">
    <source>
        <dbReference type="Proteomes" id="UP000010475"/>
    </source>
</evidence>
<dbReference type="Proteomes" id="UP000010475">
    <property type="component" value="Chromosome"/>
</dbReference>
<dbReference type="InterPro" id="IPR023375">
    <property type="entry name" value="ADC_dom_sf"/>
</dbReference>
<protein>
    <submittedName>
        <fullName evidence="1">Uncharacterized protein</fullName>
    </submittedName>
</protein>
<dbReference type="eggNOG" id="ENOG50332VQ">
    <property type="taxonomic scope" value="Bacteria"/>
</dbReference>
<dbReference type="PROSITE" id="PS51318">
    <property type="entry name" value="TAT"/>
    <property type="match status" value="1"/>
</dbReference>
<dbReference type="Gene3D" id="2.40.400.10">
    <property type="entry name" value="Acetoacetate decarboxylase-like"/>
    <property type="match status" value="1"/>
</dbReference>
<dbReference type="KEGG" id="csg:Cylst_2407"/>
<dbReference type="EMBL" id="CP003642">
    <property type="protein sequence ID" value="AFZ24626.1"/>
    <property type="molecule type" value="Genomic_DNA"/>
</dbReference>
<dbReference type="PATRIC" id="fig|56107.3.peg.2656"/>
<reference evidence="1 2" key="1">
    <citation type="submission" date="2012-06" db="EMBL/GenBank/DDBJ databases">
        <title>Finished chromosome of genome of Cylindrospermum stagnale PCC 7417.</title>
        <authorList>
            <consortium name="US DOE Joint Genome Institute"/>
            <person name="Gugger M."/>
            <person name="Coursin T."/>
            <person name="Rippka R."/>
            <person name="Tandeau De Marsac N."/>
            <person name="Huntemann M."/>
            <person name="Wei C.-L."/>
            <person name="Han J."/>
            <person name="Detter J.C."/>
            <person name="Han C."/>
            <person name="Tapia R."/>
            <person name="Chen A."/>
            <person name="Kyrpides N."/>
            <person name="Mavromatis K."/>
            <person name="Markowitz V."/>
            <person name="Szeto E."/>
            <person name="Ivanova N."/>
            <person name="Pagani I."/>
            <person name="Pati A."/>
            <person name="Goodwin L."/>
            <person name="Nordberg H.P."/>
            <person name="Cantor M.N."/>
            <person name="Hua S.X."/>
            <person name="Woyke T."/>
            <person name="Kerfeld C.A."/>
        </authorList>
    </citation>
    <scope>NUCLEOTIDE SEQUENCE [LARGE SCALE GENOMIC DNA]</scope>
    <source>
        <strain evidence="1 2">PCC 7417</strain>
    </source>
</reference>
<name>K9WXV5_9NOST</name>
<sequence>MADNFSRRQILKTAGLITGAATVGSTPLLGNLINGSNTNSSAQALELNKLAAPQMVINSRMLYFGWVPEDPAAVKALVPNRFTPNARGAVFMNQYVVDTDEQTSGFGAYSLTYIGADLQNLDAPGGVNPGRWWTHYFNSSSTVINYALERGVPATPGRTTLTLNGDTLIATTESNGVPIIRTTAKVGNTIAAVARGQLRYITKKAEGSFSSGVYPYIAEVVTPWQIVSLEFLEPSHPVYALRPKQPLETTFGFYAPRSSFCYPGGEQVV</sequence>